<dbReference type="EMBL" id="FOFA01000001">
    <property type="protein sequence ID" value="SEP72443.1"/>
    <property type="molecule type" value="Genomic_DNA"/>
</dbReference>
<gene>
    <name evidence="1" type="ORF">SAMN05421756_101497</name>
</gene>
<proteinExistence type="predicted"/>
<dbReference type="Pfam" id="PF14078">
    <property type="entry name" value="DUF4259"/>
    <property type="match status" value="1"/>
</dbReference>
<organism evidence="1 2">
    <name type="scientific">Microlunatus flavus</name>
    <dbReference type="NCBI Taxonomy" id="1036181"/>
    <lineage>
        <taxon>Bacteria</taxon>
        <taxon>Bacillati</taxon>
        <taxon>Actinomycetota</taxon>
        <taxon>Actinomycetes</taxon>
        <taxon>Propionibacteriales</taxon>
        <taxon>Propionibacteriaceae</taxon>
        <taxon>Microlunatus</taxon>
    </lineage>
</organism>
<name>A0A1H9A7L9_9ACTN</name>
<dbReference type="Proteomes" id="UP000198504">
    <property type="component" value="Unassembled WGS sequence"/>
</dbReference>
<evidence type="ECO:0000313" key="1">
    <source>
        <dbReference type="EMBL" id="SEP72443.1"/>
    </source>
</evidence>
<dbReference type="RefSeq" id="WP_091177513.1">
    <property type="nucleotide sequence ID" value="NZ_FOFA01000001.1"/>
</dbReference>
<accession>A0A1H9A7L9</accession>
<dbReference type="AlphaFoldDB" id="A0A1H9A7L9"/>
<evidence type="ECO:0000313" key="2">
    <source>
        <dbReference type="Proteomes" id="UP000198504"/>
    </source>
</evidence>
<evidence type="ECO:0008006" key="3">
    <source>
        <dbReference type="Google" id="ProtNLM"/>
    </source>
</evidence>
<sequence>MGAWGNGPFDNDDALDLLGELGDSDRPLADELRNVLDPTGGRRPRFWARLLRRPSEQDSSDEMNDFTVVAAAAVVAAGLGLDTGEDQVRELLANKPLRVGAEPRSSARAALARATGPESEWFELWQESGELDRTQAEVDRVRRLL</sequence>
<protein>
    <recommendedName>
        <fullName evidence="3">DUF4259 domain-containing protein</fullName>
    </recommendedName>
</protein>
<keyword evidence="2" id="KW-1185">Reference proteome</keyword>
<dbReference type="InterPro" id="IPR025355">
    <property type="entry name" value="DUF4259"/>
</dbReference>
<reference evidence="2" key="1">
    <citation type="submission" date="2016-10" db="EMBL/GenBank/DDBJ databases">
        <authorList>
            <person name="Varghese N."/>
            <person name="Submissions S."/>
        </authorList>
    </citation>
    <scope>NUCLEOTIDE SEQUENCE [LARGE SCALE GENOMIC DNA]</scope>
    <source>
        <strain evidence="2">CGMCC 4.6856</strain>
    </source>
</reference>
<dbReference type="STRING" id="1036181.SAMN05421756_101497"/>